<reference evidence="3 4" key="1">
    <citation type="journal article" date="2017" name="ISME J.">
        <title>Potential for microbial H2 and metal transformations associated with novel bacteria and archaea in deep terrestrial subsurface sediments.</title>
        <authorList>
            <person name="Hernsdorf A.W."/>
            <person name="Amano Y."/>
            <person name="Miyakawa K."/>
            <person name="Ise K."/>
            <person name="Suzuki Y."/>
            <person name="Anantharaman K."/>
            <person name="Probst A."/>
            <person name="Burstein D."/>
            <person name="Thomas B.C."/>
            <person name="Banfield J.F."/>
        </authorList>
    </citation>
    <scope>NUCLEOTIDE SEQUENCE [LARGE SCALE GENOMIC DNA]</scope>
    <source>
        <strain evidence="3">HGW-Wallbacteria-1</strain>
    </source>
</reference>
<dbReference type="PANTHER" id="PTHR12697">
    <property type="entry name" value="PBS LYASE HEAT-LIKE PROTEIN"/>
    <property type="match status" value="1"/>
</dbReference>
<dbReference type="Proteomes" id="UP000233256">
    <property type="component" value="Unassembled WGS sequence"/>
</dbReference>
<dbReference type="InterPro" id="IPR011989">
    <property type="entry name" value="ARM-like"/>
</dbReference>
<dbReference type="SMART" id="SM00567">
    <property type="entry name" value="EZ_HEAT"/>
    <property type="match status" value="4"/>
</dbReference>
<feature type="compositionally biased region" description="Basic and acidic residues" evidence="2">
    <location>
        <begin position="1053"/>
        <end position="1075"/>
    </location>
</feature>
<organism evidence="3 4">
    <name type="scientific">Candidatus Wallbacteria bacterium HGW-Wallbacteria-1</name>
    <dbReference type="NCBI Taxonomy" id="2013854"/>
    <lineage>
        <taxon>Bacteria</taxon>
        <taxon>Candidatus Walliibacteriota</taxon>
    </lineage>
</organism>
<evidence type="ECO:0000256" key="1">
    <source>
        <dbReference type="ARBA" id="ARBA00045876"/>
    </source>
</evidence>
<comment type="function">
    <text evidence="1">Catalyzes the hydroxylation of the N(6)-(4-aminobutyl)-L-lysine intermediate produced by deoxyhypusine synthase/DHPS on a critical lysine of the eukaryotic translation initiation factor 5A/eIF-5A. This is the second step of the post-translational modification of that lysine into an unusual amino acid residue named hypusine. Hypusination is unique to mature eIF-5A factor and is essential for its function.</text>
</comment>
<dbReference type="Gene3D" id="1.25.10.10">
    <property type="entry name" value="Leucine-rich Repeat Variant"/>
    <property type="match status" value="5"/>
</dbReference>
<dbReference type="SUPFAM" id="SSF48371">
    <property type="entry name" value="ARM repeat"/>
    <property type="match status" value="4"/>
</dbReference>
<feature type="region of interest" description="Disordered" evidence="2">
    <location>
        <begin position="1028"/>
        <end position="1186"/>
    </location>
</feature>
<comment type="caution">
    <text evidence="3">The sequence shown here is derived from an EMBL/GenBank/DDBJ whole genome shotgun (WGS) entry which is preliminary data.</text>
</comment>
<feature type="region of interest" description="Disordered" evidence="2">
    <location>
        <begin position="579"/>
        <end position="611"/>
    </location>
</feature>
<name>A0A2N1PQS3_9BACT</name>
<evidence type="ECO:0000313" key="3">
    <source>
        <dbReference type="EMBL" id="PKK90698.1"/>
    </source>
</evidence>
<gene>
    <name evidence="3" type="ORF">CVV64_07400</name>
</gene>
<feature type="compositionally biased region" description="Basic and acidic residues" evidence="2">
    <location>
        <begin position="896"/>
        <end position="909"/>
    </location>
</feature>
<evidence type="ECO:0000256" key="2">
    <source>
        <dbReference type="SAM" id="MobiDB-lite"/>
    </source>
</evidence>
<feature type="compositionally biased region" description="Basic and acidic residues" evidence="2">
    <location>
        <begin position="920"/>
        <end position="933"/>
    </location>
</feature>
<dbReference type="InterPro" id="IPR021133">
    <property type="entry name" value="HEAT_type_2"/>
</dbReference>
<sequence length="1372" mass="151049">MLEKSIVKDLQSPLEEIRREAIINLIRSAESKVISILDKMSREDPALKIRYLCRVGIAALKKSVDLDKCRKIKDFNTFSRLNQFSRILFLETMAKGATADMISLIVEISRKEKDPFIISRALKSIGLAGDKTIIQSVAPLLGHSDPRVVKSAILALGQINHPGALLYFPLAIAKASEFACIGEAITETIDSFDRNMIREYLNTVSRSKSKASRIAVCRFIGAFGSSDLHSTLRNLSEDSDDEVKAAAIKAITETDSNISDEPAFDFMVAPETMDGIANAENIAVRERLSSQDPRARILALREILQEGLAPVFEDELLAMTSCEDDLHVLATTLKSVGAIRTSGAMKVLMSFLNNHDSRVRTNAIEGLMHFAPSDYSAMVRPLLNDDNNRVRATACMSLKTDYPDEVIDVLEKMALHGTEADKISAIYAIQDIASRELVSILASMCGDPSGKVRERAFTALSVMSHQGDINARAMMAMEVQADEEDTLLGLTAVMKEHGLSFRDLCAELSKEEVELESIIFGLESPVEKEKLDSLRVLENVGDEKCLDYVQKATRDPSSAVRKQAATTFSAIKRRLRGFQSNSNQEADSRSEINSSGSSASDHHKGLSRGQLKGSSLIDPLWLRTVLEGATREERITALKRISIYDSQTLPVLIAHVPRETDPFVKPILATVVGMLGDVGALPVLLPLLEDQDPRVRANTVEAIEYLNHPRVYPAIVAMIDDENRRVRENVAKALRNLGGEKVMKTISSMSKSERKSERTAAARAMCGIVASWAPEILANLIRTEKSLYITAMALKALVRQFRGGQDRARTLLEEISSRESDRDKRRVMLAVLHECIKGSAKVESIIEREGILPDELEETLDFEDPLDLFETYGEAMPDLSDVMMDLQENQNLSKTAQDHDGNDIIDKNDISGPAEPPDSPEEKKSDKPVKIEKAPVIAQTEDSERQLPDSVIEKAEQEKSETDIIEDLIEQIEKGDPNVRKNAINAIIHAGISDDQVRHALTRALHDHDLVVKYFAKKALDKLFPTKQSKSEETENNYQGLFVSRDTTSPHISADKQEESEKSAAPQKKGEKSDTKTSASLSTPSPAPASVPVSLPAPAPESLPSPAVPSPPSPVPASLSAEPEEITSTTEVSPSTISPPADAPVQAKTDKVTEDSSALSAENNAPITPEKSPKIKTAEDTDETTETISREMEEIAILLVSDDSNRRQEGILKATESKSPEATAMLKNRLRQETDGQVARQILEGLIHLQDPNALKLLEKNLLHPSPTVRHFCLEYLVDKDIVRYYPKVIRFIDDPDPEVADIAVEIITIFDGDTAQKTLTKLATSDKKGNRLLAVKCLSLLQNSWSEDILSILAADIETDVREMAAANLDK</sequence>
<evidence type="ECO:0000313" key="4">
    <source>
        <dbReference type="Proteomes" id="UP000233256"/>
    </source>
</evidence>
<dbReference type="GO" id="GO:0016491">
    <property type="term" value="F:oxidoreductase activity"/>
    <property type="evidence" value="ECO:0007669"/>
    <property type="project" value="TreeGrafter"/>
</dbReference>
<feature type="region of interest" description="Disordered" evidence="2">
    <location>
        <begin position="894"/>
        <end position="959"/>
    </location>
</feature>
<dbReference type="InterPro" id="IPR004155">
    <property type="entry name" value="PBS_lyase_HEAT"/>
</dbReference>
<dbReference type="Pfam" id="PF13646">
    <property type="entry name" value="HEAT_2"/>
    <property type="match status" value="3"/>
</dbReference>
<feature type="compositionally biased region" description="Basic and acidic residues" evidence="2">
    <location>
        <begin position="942"/>
        <end position="959"/>
    </location>
</feature>
<feature type="compositionally biased region" description="Polar residues" evidence="2">
    <location>
        <begin position="1126"/>
        <end position="1138"/>
    </location>
</feature>
<accession>A0A2N1PQS3</accession>
<dbReference type="PROSITE" id="PS50077">
    <property type="entry name" value="HEAT_REPEAT"/>
    <property type="match status" value="2"/>
</dbReference>
<feature type="compositionally biased region" description="Polar residues" evidence="2">
    <location>
        <begin position="1155"/>
        <end position="1166"/>
    </location>
</feature>
<feature type="compositionally biased region" description="Polar residues" evidence="2">
    <location>
        <begin position="579"/>
        <end position="599"/>
    </location>
</feature>
<dbReference type="PANTHER" id="PTHR12697:SF5">
    <property type="entry name" value="DEOXYHYPUSINE HYDROXYLASE"/>
    <property type="match status" value="1"/>
</dbReference>
<proteinExistence type="predicted"/>
<protein>
    <submittedName>
        <fullName evidence="3">Uncharacterized protein</fullName>
    </submittedName>
</protein>
<dbReference type="InterPro" id="IPR016024">
    <property type="entry name" value="ARM-type_fold"/>
</dbReference>
<feature type="compositionally biased region" description="Pro residues" evidence="2">
    <location>
        <begin position="1085"/>
        <end position="1115"/>
    </location>
</feature>
<dbReference type="EMBL" id="PGXC01000004">
    <property type="protein sequence ID" value="PKK90698.1"/>
    <property type="molecule type" value="Genomic_DNA"/>
</dbReference>